<dbReference type="Proteomes" id="UP000230002">
    <property type="component" value="Unassembled WGS sequence"/>
</dbReference>
<feature type="transmembrane region" description="Helical" evidence="6">
    <location>
        <begin position="385"/>
        <end position="402"/>
    </location>
</feature>
<feature type="transmembrane region" description="Helical" evidence="6">
    <location>
        <begin position="298"/>
        <end position="320"/>
    </location>
</feature>
<dbReference type="InterPro" id="IPR005829">
    <property type="entry name" value="Sugar_transporter_CS"/>
</dbReference>
<dbReference type="GO" id="GO:0005886">
    <property type="term" value="C:plasma membrane"/>
    <property type="evidence" value="ECO:0007669"/>
    <property type="project" value="TreeGrafter"/>
</dbReference>
<evidence type="ECO:0000313" key="9">
    <source>
        <dbReference type="Proteomes" id="UP000230002"/>
    </source>
</evidence>
<dbReference type="PRINTS" id="PR01036">
    <property type="entry name" value="TCRTETB"/>
</dbReference>
<proteinExistence type="predicted"/>
<feature type="transmembrane region" description="Helical" evidence="6">
    <location>
        <begin position="35"/>
        <end position="54"/>
    </location>
</feature>
<accession>A0A2G8RSX8</accession>
<name>A0A2G8RSX8_9APHY</name>
<feature type="transmembrane region" description="Helical" evidence="6">
    <location>
        <begin position="190"/>
        <end position="210"/>
    </location>
</feature>
<dbReference type="Pfam" id="PF07690">
    <property type="entry name" value="MFS_1"/>
    <property type="match status" value="1"/>
</dbReference>
<dbReference type="PROSITE" id="PS00216">
    <property type="entry name" value="SUGAR_TRANSPORT_1"/>
    <property type="match status" value="1"/>
</dbReference>
<evidence type="ECO:0000256" key="4">
    <source>
        <dbReference type="ARBA" id="ARBA00023136"/>
    </source>
</evidence>
<dbReference type="PANTHER" id="PTHR23501:SF102">
    <property type="entry name" value="DRUG TRANSPORTER, PUTATIVE (AFU_ORTHOLOGUE AFUA_3G08530)-RELATED"/>
    <property type="match status" value="1"/>
</dbReference>
<protein>
    <submittedName>
        <fullName evidence="8">MFS general substrate transporter</fullName>
    </submittedName>
</protein>
<organism evidence="8 9">
    <name type="scientific">Ganoderma sinense ZZ0214-1</name>
    <dbReference type="NCBI Taxonomy" id="1077348"/>
    <lineage>
        <taxon>Eukaryota</taxon>
        <taxon>Fungi</taxon>
        <taxon>Dikarya</taxon>
        <taxon>Basidiomycota</taxon>
        <taxon>Agaricomycotina</taxon>
        <taxon>Agaricomycetes</taxon>
        <taxon>Polyporales</taxon>
        <taxon>Polyporaceae</taxon>
        <taxon>Ganoderma</taxon>
    </lineage>
</organism>
<feature type="transmembrane region" description="Helical" evidence="6">
    <location>
        <begin position="519"/>
        <end position="538"/>
    </location>
</feature>
<dbReference type="InterPro" id="IPR011701">
    <property type="entry name" value="MFS"/>
</dbReference>
<dbReference type="PROSITE" id="PS50850">
    <property type="entry name" value="MFS"/>
    <property type="match status" value="1"/>
</dbReference>
<dbReference type="OrthoDB" id="3437016at2759"/>
<evidence type="ECO:0000313" key="8">
    <source>
        <dbReference type="EMBL" id="PIL24610.1"/>
    </source>
</evidence>
<dbReference type="SUPFAM" id="SSF103473">
    <property type="entry name" value="MFS general substrate transporter"/>
    <property type="match status" value="1"/>
</dbReference>
<evidence type="ECO:0000256" key="6">
    <source>
        <dbReference type="SAM" id="Phobius"/>
    </source>
</evidence>
<dbReference type="STRING" id="1077348.A0A2G8RSX8"/>
<feature type="transmembrane region" description="Helical" evidence="6">
    <location>
        <begin position="101"/>
        <end position="119"/>
    </location>
</feature>
<evidence type="ECO:0000256" key="3">
    <source>
        <dbReference type="ARBA" id="ARBA00022989"/>
    </source>
</evidence>
<feature type="transmembrane region" description="Helical" evidence="6">
    <location>
        <begin position="74"/>
        <end position="94"/>
    </location>
</feature>
<feature type="transmembrane region" description="Helical" evidence="6">
    <location>
        <begin position="131"/>
        <end position="151"/>
    </location>
</feature>
<keyword evidence="3 6" id="KW-1133">Transmembrane helix</keyword>
<gene>
    <name evidence="8" type="ORF">GSI_12494</name>
</gene>
<feature type="transmembrane region" description="Helical" evidence="6">
    <location>
        <begin position="163"/>
        <end position="184"/>
    </location>
</feature>
<dbReference type="Gene3D" id="1.20.1720.10">
    <property type="entry name" value="Multidrug resistance protein D"/>
    <property type="match status" value="1"/>
</dbReference>
<feature type="transmembrane region" description="Helical" evidence="6">
    <location>
        <begin position="230"/>
        <end position="251"/>
    </location>
</feature>
<keyword evidence="2 6" id="KW-0812">Transmembrane</keyword>
<keyword evidence="9" id="KW-1185">Reference proteome</keyword>
<reference evidence="8 9" key="1">
    <citation type="journal article" date="2015" name="Sci. Rep.">
        <title>Chromosome-level genome map provides insights into diverse defense mechanisms in the medicinal fungus Ganoderma sinense.</title>
        <authorList>
            <person name="Zhu Y."/>
            <person name="Xu J."/>
            <person name="Sun C."/>
            <person name="Zhou S."/>
            <person name="Xu H."/>
            <person name="Nelson D.R."/>
            <person name="Qian J."/>
            <person name="Song J."/>
            <person name="Luo H."/>
            <person name="Xiang L."/>
            <person name="Li Y."/>
            <person name="Xu Z."/>
            <person name="Ji A."/>
            <person name="Wang L."/>
            <person name="Lu S."/>
            <person name="Hayward A."/>
            <person name="Sun W."/>
            <person name="Li X."/>
            <person name="Schwartz D.C."/>
            <person name="Wang Y."/>
            <person name="Chen S."/>
        </authorList>
    </citation>
    <scope>NUCLEOTIDE SEQUENCE [LARGE SCALE GENOMIC DNA]</scope>
    <source>
        <strain evidence="8 9">ZZ0214-1</strain>
    </source>
</reference>
<feature type="transmembrane region" description="Helical" evidence="6">
    <location>
        <begin position="357"/>
        <end position="378"/>
    </location>
</feature>
<evidence type="ECO:0000259" key="7">
    <source>
        <dbReference type="PROSITE" id="PS50850"/>
    </source>
</evidence>
<dbReference type="InterPro" id="IPR020846">
    <property type="entry name" value="MFS_dom"/>
</dbReference>
<dbReference type="InterPro" id="IPR036259">
    <property type="entry name" value="MFS_trans_sf"/>
</dbReference>
<feature type="domain" description="Major facilitator superfamily (MFS) profile" evidence="7">
    <location>
        <begin position="38"/>
        <end position="546"/>
    </location>
</feature>
<sequence length="568" mass="59955">MPSMEDTGSAPPTVTNSKDNVDNDNDHGGGKGARFWVILCALILSLFFAVLEAYSVSPALPVIVSDLRADEFVWVASAYGIASTALLPLSGCLAEVYGRRPIMLISVALFALGGAIAGASQSMNMLIGGRVVQGAGAGGIFTLAQVILSDLVSLKERGTYNGLFGLTWAIAGCVGPIIGGAFAHHTTWRWIFYMTVISSGIVAAIMIAFLRLDKPSSVTLSEALVRLDAIGNTLIIGATCAIVLGLTWGGVVFPWTSYQVLVSICVGGAALLSFLLYEWRFCQYPAVPFYLLSNRTSLSGYAQISLAAFINLTLLCTPRFSFSSLSVPVVNLSAPDYLPVYYQACKDASPTASGVDLLALFVSVGPPTIITGASIAITKRYRPQLWLAWCFILLGLGLLSSVTESTRRAASIGFQVPIGVGIGMIYAAAYFPVLAPLPPTSNAPALALFVFLRTFAQIWGATIGGAVLQNGVQGKLPPSVQATLPGLNNVVYAVVPLIPTMQQPAKDIVRRAFAESFQTVWRILIGVAGAGLIASLGMKALPLHTQRNITLSEAKGKAAEEVAVEEVK</sequence>
<dbReference type="EMBL" id="AYKW01000056">
    <property type="protein sequence ID" value="PIL24610.1"/>
    <property type="molecule type" value="Genomic_DNA"/>
</dbReference>
<feature type="transmembrane region" description="Helical" evidence="6">
    <location>
        <begin position="257"/>
        <end position="277"/>
    </location>
</feature>
<feature type="transmembrane region" description="Helical" evidence="6">
    <location>
        <begin position="414"/>
        <end position="433"/>
    </location>
</feature>
<evidence type="ECO:0000256" key="5">
    <source>
        <dbReference type="SAM" id="MobiDB-lite"/>
    </source>
</evidence>
<keyword evidence="4 6" id="KW-0472">Membrane</keyword>
<dbReference type="AlphaFoldDB" id="A0A2G8RSX8"/>
<evidence type="ECO:0000256" key="1">
    <source>
        <dbReference type="ARBA" id="ARBA00004141"/>
    </source>
</evidence>
<comment type="caution">
    <text evidence="8">The sequence shown here is derived from an EMBL/GenBank/DDBJ whole genome shotgun (WGS) entry which is preliminary data.</text>
</comment>
<evidence type="ECO:0000256" key="2">
    <source>
        <dbReference type="ARBA" id="ARBA00022692"/>
    </source>
</evidence>
<feature type="transmembrane region" description="Helical" evidence="6">
    <location>
        <begin position="445"/>
        <end position="468"/>
    </location>
</feature>
<dbReference type="GO" id="GO:0022857">
    <property type="term" value="F:transmembrane transporter activity"/>
    <property type="evidence" value="ECO:0007669"/>
    <property type="project" value="InterPro"/>
</dbReference>
<comment type="subcellular location">
    <subcellularLocation>
        <location evidence="1">Membrane</location>
        <topology evidence="1">Multi-pass membrane protein</topology>
    </subcellularLocation>
</comment>
<feature type="region of interest" description="Disordered" evidence="5">
    <location>
        <begin position="1"/>
        <end position="25"/>
    </location>
</feature>
<dbReference type="PANTHER" id="PTHR23501">
    <property type="entry name" value="MAJOR FACILITATOR SUPERFAMILY"/>
    <property type="match status" value="1"/>
</dbReference>